<proteinExistence type="predicted"/>
<accession>A0A3P6DF88</accession>
<reference evidence="1" key="1">
    <citation type="submission" date="2018-11" db="EMBL/GenBank/DDBJ databases">
        <authorList>
            <consortium name="Genoscope - CEA"/>
            <person name="William W."/>
        </authorList>
    </citation>
    <scope>NUCLEOTIDE SEQUENCE</scope>
</reference>
<organism evidence="1">
    <name type="scientific">Brassica oleracea</name>
    <name type="common">Wild cabbage</name>
    <dbReference type="NCBI Taxonomy" id="3712"/>
    <lineage>
        <taxon>Eukaryota</taxon>
        <taxon>Viridiplantae</taxon>
        <taxon>Streptophyta</taxon>
        <taxon>Embryophyta</taxon>
        <taxon>Tracheophyta</taxon>
        <taxon>Spermatophyta</taxon>
        <taxon>Magnoliopsida</taxon>
        <taxon>eudicotyledons</taxon>
        <taxon>Gunneridae</taxon>
        <taxon>Pentapetalae</taxon>
        <taxon>rosids</taxon>
        <taxon>malvids</taxon>
        <taxon>Brassicales</taxon>
        <taxon>Brassicaceae</taxon>
        <taxon>Brassiceae</taxon>
        <taxon>Brassica</taxon>
    </lineage>
</organism>
<gene>
    <name evidence="1" type="ORF">BOLC2T08275H</name>
</gene>
<name>A0A3P6DF88_BRAOL</name>
<dbReference type="EMBL" id="LR031874">
    <property type="protein sequence ID" value="VDD22011.1"/>
    <property type="molecule type" value="Genomic_DNA"/>
</dbReference>
<sequence>MHWPPFLAKPVTGTCLLRVSSWLPLKESVCLCIGRRRSHLLLLLGRSCSLLLSL</sequence>
<evidence type="ECO:0000313" key="1">
    <source>
        <dbReference type="EMBL" id="VDD22011.1"/>
    </source>
</evidence>
<dbReference type="AlphaFoldDB" id="A0A3P6DF88"/>
<protein>
    <submittedName>
        <fullName evidence="1">Uncharacterized protein</fullName>
    </submittedName>
</protein>